<dbReference type="EMBL" id="CP048659">
    <property type="protein sequence ID" value="QOW46476.1"/>
    <property type="molecule type" value="Genomic_DNA"/>
</dbReference>
<organism evidence="1 2">
    <name type="scientific">Acinetobacter piscicola</name>
    <dbReference type="NCBI Taxonomy" id="2006115"/>
    <lineage>
        <taxon>Bacteria</taxon>
        <taxon>Pseudomonadati</taxon>
        <taxon>Pseudomonadota</taxon>
        <taxon>Gammaproteobacteria</taxon>
        <taxon>Moraxellales</taxon>
        <taxon>Moraxellaceae</taxon>
        <taxon>Acinetobacter</taxon>
    </lineage>
</organism>
<protein>
    <recommendedName>
        <fullName evidence="3">XRE family transcriptional regulator</fullName>
    </recommendedName>
</protein>
<dbReference type="GO" id="GO:0003677">
    <property type="term" value="F:DNA binding"/>
    <property type="evidence" value="ECO:0007669"/>
    <property type="project" value="InterPro"/>
</dbReference>
<gene>
    <name evidence="1" type="ORF">G0028_11550</name>
</gene>
<sequence>MEKPDWSFLIKSLLSEKGFTEKSIADRVETSQATINYLKKGSIQEAKYSTGVMLIALCITNGIPIKTKNLS</sequence>
<dbReference type="SUPFAM" id="SSF47413">
    <property type="entry name" value="lambda repressor-like DNA-binding domains"/>
    <property type="match status" value="1"/>
</dbReference>
<dbReference type="RefSeq" id="WP_180097485.1">
    <property type="nucleotide sequence ID" value="NZ_CP048659.1"/>
</dbReference>
<dbReference type="AlphaFoldDB" id="A0A7S7AHY2"/>
<dbReference type="InterPro" id="IPR010982">
    <property type="entry name" value="Lambda_DNA-bd_dom_sf"/>
</dbReference>
<evidence type="ECO:0008006" key="3">
    <source>
        <dbReference type="Google" id="ProtNLM"/>
    </source>
</evidence>
<evidence type="ECO:0000313" key="2">
    <source>
        <dbReference type="Proteomes" id="UP000593966"/>
    </source>
</evidence>
<name>A0A7S7AHY2_9GAMM</name>
<keyword evidence="2" id="KW-1185">Reference proteome</keyword>
<accession>A0A7S7AHY2</accession>
<reference evidence="1 2" key="1">
    <citation type="submission" date="2020-02" db="EMBL/GenBank/DDBJ databases">
        <title>Tigecycline-resistant Acinetobacter species from pigs and migratory birds.</title>
        <authorList>
            <person name="Chen C."/>
            <person name="Sun J."/>
            <person name="Liao X.-P."/>
            <person name="Liu Y.-H."/>
        </authorList>
    </citation>
    <scope>NUCLEOTIDE SEQUENCE [LARGE SCALE GENOMIC DNA]</scope>
    <source>
        <strain evidence="1 2">YH12207_T</strain>
    </source>
</reference>
<evidence type="ECO:0000313" key="1">
    <source>
        <dbReference type="EMBL" id="QOW46476.1"/>
    </source>
</evidence>
<dbReference type="Proteomes" id="UP000593966">
    <property type="component" value="Chromosome"/>
</dbReference>
<proteinExistence type="predicted"/>